<sequence>MNQGDEADLEFNFEARVLLARRVMSLFKEWDIGKKEQMRLLGVDGKERMLTQFMHGTPIPDEQSVLQRVRHLIGIGDALFHNFPRSRAGGAIWLRHTNKYLSKRPPLTIMLEDGIPGLKQVWVNLDCTQGWD</sequence>
<evidence type="ECO:0008006" key="3">
    <source>
        <dbReference type="Google" id="ProtNLM"/>
    </source>
</evidence>
<dbReference type="AlphaFoldDB" id="A0A8J6TW04"/>
<dbReference type="EMBL" id="JACNFK010000031">
    <property type="protein sequence ID" value="MBC8520005.1"/>
    <property type="molecule type" value="Genomic_DNA"/>
</dbReference>
<proteinExistence type="predicted"/>
<name>A0A8J6TW04_9GAMM</name>
<gene>
    <name evidence="1" type="ORF">H8D24_06335</name>
</gene>
<accession>A0A8J6TW04</accession>
<evidence type="ECO:0000313" key="2">
    <source>
        <dbReference type="Proteomes" id="UP000654401"/>
    </source>
</evidence>
<dbReference type="Proteomes" id="UP000654401">
    <property type="component" value="Unassembled WGS sequence"/>
</dbReference>
<organism evidence="1 2">
    <name type="scientific">Candidatus Thiopontia autotrophica</name>
    <dbReference type="NCBI Taxonomy" id="2841688"/>
    <lineage>
        <taxon>Bacteria</taxon>
        <taxon>Pseudomonadati</taxon>
        <taxon>Pseudomonadota</taxon>
        <taxon>Gammaproteobacteria</taxon>
        <taxon>Candidatus Thiopontia</taxon>
    </lineage>
</organism>
<protein>
    <recommendedName>
        <fullName evidence="3">Antitoxin Xre/MbcA/ParS-like toxin-binding domain-containing protein</fullName>
    </recommendedName>
</protein>
<evidence type="ECO:0000313" key="1">
    <source>
        <dbReference type="EMBL" id="MBC8520005.1"/>
    </source>
</evidence>
<comment type="caution">
    <text evidence="1">The sequence shown here is derived from an EMBL/GenBank/DDBJ whole genome shotgun (WGS) entry which is preliminary data.</text>
</comment>
<reference evidence="1 2" key="1">
    <citation type="submission" date="2020-08" db="EMBL/GenBank/DDBJ databases">
        <title>Bridging the membrane lipid divide: bacteria of the FCB group superphylum have the potential to synthesize archaeal ether lipids.</title>
        <authorList>
            <person name="Villanueva L."/>
            <person name="Von Meijenfeldt F.A.B."/>
            <person name="Westbye A.B."/>
            <person name="Yadav S."/>
            <person name="Hopmans E.C."/>
            <person name="Dutilh B.E."/>
            <person name="Sinninghe Damste J.S."/>
        </authorList>
    </citation>
    <scope>NUCLEOTIDE SEQUENCE [LARGE SCALE GENOMIC DNA]</scope>
    <source>
        <strain evidence="1">NIOZ-UU100</strain>
    </source>
</reference>